<reference evidence="3" key="1">
    <citation type="submission" date="2021-01" db="EMBL/GenBank/DDBJ databases">
        <authorList>
            <person name="Corre E."/>
            <person name="Pelletier E."/>
            <person name="Niang G."/>
            <person name="Scheremetjew M."/>
            <person name="Finn R."/>
            <person name="Kale V."/>
            <person name="Holt S."/>
            <person name="Cochrane G."/>
            <person name="Meng A."/>
            <person name="Brown T."/>
            <person name="Cohen L."/>
        </authorList>
    </citation>
    <scope>NUCLEOTIDE SEQUENCE</scope>
    <source>
        <strain evidence="3">CCMP1413</strain>
    </source>
</reference>
<dbReference type="Pfam" id="PF00226">
    <property type="entry name" value="DnaJ"/>
    <property type="match status" value="1"/>
</dbReference>
<dbReference type="EMBL" id="HBDZ01007810">
    <property type="protein sequence ID" value="CAD8239082.1"/>
    <property type="molecule type" value="Transcribed_RNA"/>
</dbReference>
<dbReference type="SUPFAM" id="SSF46565">
    <property type="entry name" value="Chaperone J-domain"/>
    <property type="match status" value="1"/>
</dbReference>
<gene>
    <name evidence="3" type="ORF">PCOL08062_LOCUS5972</name>
</gene>
<dbReference type="InterPro" id="IPR036869">
    <property type="entry name" value="J_dom_sf"/>
</dbReference>
<feature type="region of interest" description="Disordered" evidence="1">
    <location>
        <begin position="68"/>
        <end position="94"/>
    </location>
</feature>
<feature type="region of interest" description="Disordered" evidence="1">
    <location>
        <begin position="273"/>
        <end position="302"/>
    </location>
</feature>
<dbReference type="AlphaFoldDB" id="A0A7R9Y1R3"/>
<dbReference type="InterPro" id="IPR054076">
    <property type="entry name" value="ZUO1-like_ZHD"/>
</dbReference>
<feature type="region of interest" description="Disordered" evidence="1">
    <location>
        <begin position="327"/>
        <end position="390"/>
    </location>
</feature>
<dbReference type="CDD" id="cd06257">
    <property type="entry name" value="DnaJ"/>
    <property type="match status" value="1"/>
</dbReference>
<dbReference type="PROSITE" id="PS00636">
    <property type="entry name" value="DNAJ_1"/>
    <property type="match status" value="1"/>
</dbReference>
<protein>
    <recommendedName>
        <fullName evidence="2">J domain-containing protein</fullName>
    </recommendedName>
</protein>
<proteinExistence type="predicted"/>
<dbReference type="GO" id="GO:0051083">
    <property type="term" value="P:'de novo' cotranslational protein folding"/>
    <property type="evidence" value="ECO:0007669"/>
    <property type="project" value="InterPro"/>
</dbReference>
<feature type="compositionally biased region" description="Basic and acidic residues" evidence="1">
    <location>
        <begin position="293"/>
        <end position="302"/>
    </location>
</feature>
<dbReference type="Gene3D" id="1.10.287.110">
    <property type="entry name" value="DnaJ domain"/>
    <property type="match status" value="1"/>
</dbReference>
<dbReference type="InterPro" id="IPR001623">
    <property type="entry name" value="DnaJ_domain"/>
</dbReference>
<feature type="compositionally biased region" description="Basic and acidic residues" evidence="1">
    <location>
        <begin position="273"/>
        <end position="282"/>
    </location>
</feature>
<accession>A0A7R9Y1R3</accession>
<organism evidence="3">
    <name type="scientific">Prasinoderma coloniale</name>
    <dbReference type="NCBI Taxonomy" id="156133"/>
    <lineage>
        <taxon>Eukaryota</taxon>
        <taxon>Viridiplantae</taxon>
        <taxon>Prasinodermophyta</taxon>
        <taxon>Prasinodermophyceae</taxon>
        <taxon>Prasinodermales</taxon>
        <taxon>Prasinodermaceae</taxon>
        <taxon>Prasinoderma</taxon>
    </lineage>
</organism>
<feature type="compositionally biased region" description="Acidic residues" evidence="1">
    <location>
        <begin position="68"/>
        <end position="91"/>
    </location>
</feature>
<feature type="compositionally biased region" description="Basic and acidic residues" evidence="1">
    <location>
        <begin position="327"/>
        <end position="377"/>
    </location>
</feature>
<dbReference type="Pfam" id="PF21884">
    <property type="entry name" value="ZUO1-like_ZHD"/>
    <property type="match status" value="1"/>
</dbReference>
<evidence type="ECO:0000313" key="3">
    <source>
        <dbReference type="EMBL" id="CAD8239082.1"/>
    </source>
</evidence>
<evidence type="ECO:0000256" key="1">
    <source>
        <dbReference type="SAM" id="MobiDB-lite"/>
    </source>
</evidence>
<feature type="domain" description="J" evidence="2">
    <location>
        <begin position="126"/>
        <end position="202"/>
    </location>
</feature>
<feature type="compositionally biased region" description="Basic residues" evidence="1">
    <location>
        <begin position="378"/>
        <end position="390"/>
    </location>
</feature>
<sequence length="467" mass="53540">MGRLMICYDKALVPAGGVELVCSNAAPVDATMKEAAGRAHINVVKRKLGILGPNYDDDEDWDFDERGDYDDDDYYDDDEEGEEEQSEDDAAWTETKAPKAFAARLRRMKKEAKEKGRDADFDEWCDLYALVGCAHLRYKATTEDVQKGFKVAQIKYHPDKTMKDAMGSEEDREAAEELFARVQRAYETLTNVKARREFDSIDHFDESVGSNDVDEADFYETFAELFESNGRFSEKKPVPKLGDANTDMKVVDAFYKFWFGMKSWREFKADDEHTINDGDDREHKRHLQRQNAKMREKAKKEERERVIKLVQNAFDCDPRIQARKRAAQEAKDKVKNEKERIRREKEEAEAAAKKAEEDAKAAEEAARKNKAADAKKEKEKRRKEQQKNRKALRAFTGEVAAFDVEGTESLCTGLDFDKLKALVKDLEAAEAAAREELLCTALKELDLEAATRMEERAKRAKELEVSN</sequence>
<dbReference type="PANTHER" id="PTHR43999:SF1">
    <property type="entry name" value="DNAJ HOMOLOG SUBFAMILY C MEMBER 2"/>
    <property type="match status" value="1"/>
</dbReference>
<dbReference type="GO" id="GO:0030544">
    <property type="term" value="F:Hsp70 protein binding"/>
    <property type="evidence" value="ECO:0007669"/>
    <property type="project" value="InterPro"/>
</dbReference>
<dbReference type="PANTHER" id="PTHR43999">
    <property type="entry name" value="DNAJ HOMOLOG SUBFAMILY C MEMBER 2"/>
    <property type="match status" value="1"/>
</dbReference>
<dbReference type="InterPro" id="IPR044634">
    <property type="entry name" value="Zuotin/DnaJC2"/>
</dbReference>
<dbReference type="SMART" id="SM00271">
    <property type="entry name" value="DnaJ"/>
    <property type="match status" value="1"/>
</dbReference>
<dbReference type="InterPro" id="IPR018253">
    <property type="entry name" value="DnaJ_domain_CS"/>
</dbReference>
<evidence type="ECO:0000259" key="2">
    <source>
        <dbReference type="PROSITE" id="PS50076"/>
    </source>
</evidence>
<name>A0A7R9Y1R3_9VIRI</name>
<dbReference type="GO" id="GO:0005829">
    <property type="term" value="C:cytosol"/>
    <property type="evidence" value="ECO:0007669"/>
    <property type="project" value="TreeGrafter"/>
</dbReference>
<dbReference type="PROSITE" id="PS50076">
    <property type="entry name" value="DNAJ_2"/>
    <property type="match status" value="1"/>
</dbReference>
<dbReference type="GO" id="GO:0006450">
    <property type="term" value="P:regulation of translational fidelity"/>
    <property type="evidence" value="ECO:0007669"/>
    <property type="project" value="InterPro"/>
</dbReference>
<dbReference type="GO" id="GO:0043022">
    <property type="term" value="F:ribosome binding"/>
    <property type="evidence" value="ECO:0007669"/>
    <property type="project" value="InterPro"/>
</dbReference>